<evidence type="ECO:0000313" key="2">
    <source>
        <dbReference type="EMBL" id="ANW96966.1"/>
    </source>
</evidence>
<protein>
    <submittedName>
        <fullName evidence="2">Uncharacterized protein</fullName>
    </submittedName>
</protein>
<feature type="transmembrane region" description="Helical" evidence="1">
    <location>
        <begin position="46"/>
        <end position="65"/>
    </location>
</feature>
<dbReference type="Proteomes" id="UP000092967">
    <property type="component" value="Chromosome"/>
</dbReference>
<gene>
    <name evidence="2" type="ORF">AXE80_12055</name>
</gene>
<reference evidence="2 3" key="1">
    <citation type="submission" date="2016-02" db="EMBL/GenBank/DDBJ databases">
        <authorList>
            <person name="Wen L."/>
            <person name="He K."/>
            <person name="Yang H."/>
        </authorList>
    </citation>
    <scope>NUCLEOTIDE SEQUENCE [LARGE SCALE GENOMIC DNA]</scope>
    <source>
        <strain evidence="2 3">CZ1127</strain>
    </source>
</reference>
<keyword evidence="1" id="KW-0472">Membrane</keyword>
<dbReference type="RefSeq" id="WP_068827671.1">
    <property type="nucleotide sequence ID" value="NZ_CP014224.1"/>
</dbReference>
<evidence type="ECO:0000313" key="3">
    <source>
        <dbReference type="Proteomes" id="UP000092967"/>
    </source>
</evidence>
<accession>A0A1B1Y874</accession>
<evidence type="ECO:0000256" key="1">
    <source>
        <dbReference type="SAM" id="Phobius"/>
    </source>
</evidence>
<dbReference type="EMBL" id="CP014224">
    <property type="protein sequence ID" value="ANW96966.1"/>
    <property type="molecule type" value="Genomic_DNA"/>
</dbReference>
<name>A0A1B1Y874_9FLAO</name>
<dbReference type="KEGG" id="wfu:AXE80_12055"/>
<organism evidence="2 3">
    <name type="scientific">Wenyingzhuangia fucanilytica</name>
    <dbReference type="NCBI Taxonomy" id="1790137"/>
    <lineage>
        <taxon>Bacteria</taxon>
        <taxon>Pseudomonadati</taxon>
        <taxon>Bacteroidota</taxon>
        <taxon>Flavobacteriia</taxon>
        <taxon>Flavobacteriales</taxon>
        <taxon>Flavobacteriaceae</taxon>
        <taxon>Wenyingzhuangia</taxon>
    </lineage>
</organism>
<feature type="transmembrane region" description="Helical" evidence="1">
    <location>
        <begin position="15"/>
        <end position="34"/>
    </location>
</feature>
<keyword evidence="1" id="KW-1133">Transmembrane helix</keyword>
<sequence length="72" mass="8242">MKNTYSTNNTSRNPIILLILVWFVLNVLLLLSATNFLAESFFQKEHLMVCFIMIGSALATLKVCLDHYKYNG</sequence>
<keyword evidence="1" id="KW-0812">Transmembrane</keyword>
<dbReference type="AlphaFoldDB" id="A0A1B1Y874"/>
<proteinExistence type="predicted"/>
<keyword evidence="3" id="KW-1185">Reference proteome</keyword>